<accession>A0A2M3ZQ09</accession>
<evidence type="ECO:0000313" key="1">
    <source>
        <dbReference type="EMBL" id="MBW30540.1"/>
    </source>
</evidence>
<proteinExistence type="predicted"/>
<dbReference type="AlphaFoldDB" id="A0A2M3ZQ09"/>
<protein>
    <submittedName>
        <fullName evidence="1">Putative secreted peptide</fullName>
    </submittedName>
</protein>
<dbReference type="EMBL" id="GGFM01009789">
    <property type="protein sequence ID" value="MBW30540.1"/>
    <property type="molecule type" value="Transcribed_RNA"/>
</dbReference>
<sequence>MGHIVLNRSLLLLLLLLLLLILLLLLLQLATTVVVVEIELLQCRRYMLRRSAFNISHAPIAQKIYHTPVPQIVFLFSLRAGGTVHYRHHHDRIRAIYATSFARD</sequence>
<name>A0A2M3ZQ09_9DIPT</name>
<reference evidence="1" key="1">
    <citation type="submission" date="2018-01" db="EMBL/GenBank/DDBJ databases">
        <title>An insight into the sialome of Amazonian anophelines.</title>
        <authorList>
            <person name="Ribeiro J.M."/>
            <person name="Scarpassa V."/>
            <person name="Calvo E."/>
        </authorList>
    </citation>
    <scope>NUCLEOTIDE SEQUENCE</scope>
    <source>
        <tissue evidence="1">Salivary glands</tissue>
    </source>
</reference>
<organism evidence="1">
    <name type="scientific">Anopheles braziliensis</name>
    <dbReference type="NCBI Taxonomy" id="58242"/>
    <lineage>
        <taxon>Eukaryota</taxon>
        <taxon>Metazoa</taxon>
        <taxon>Ecdysozoa</taxon>
        <taxon>Arthropoda</taxon>
        <taxon>Hexapoda</taxon>
        <taxon>Insecta</taxon>
        <taxon>Pterygota</taxon>
        <taxon>Neoptera</taxon>
        <taxon>Endopterygota</taxon>
        <taxon>Diptera</taxon>
        <taxon>Nematocera</taxon>
        <taxon>Culicoidea</taxon>
        <taxon>Culicidae</taxon>
        <taxon>Anophelinae</taxon>
        <taxon>Anopheles</taxon>
    </lineage>
</organism>